<dbReference type="InterPro" id="IPR027417">
    <property type="entry name" value="P-loop_NTPase"/>
</dbReference>
<evidence type="ECO:0008006" key="3">
    <source>
        <dbReference type="Google" id="ProtNLM"/>
    </source>
</evidence>
<organism evidence="1 2">
    <name type="scientific">Psychrobacter nivimaris</name>
    <dbReference type="NCBI Taxonomy" id="281738"/>
    <lineage>
        <taxon>Bacteria</taxon>
        <taxon>Pseudomonadati</taxon>
        <taxon>Pseudomonadota</taxon>
        <taxon>Gammaproteobacteria</taxon>
        <taxon>Moraxellales</taxon>
        <taxon>Moraxellaceae</taxon>
        <taxon>Psychrobacter</taxon>
    </lineage>
</organism>
<dbReference type="PANTHER" id="PTHR32301">
    <property type="entry name" value="COUNTIN RECEPTOR CNR3-RELATED"/>
    <property type="match status" value="1"/>
</dbReference>
<protein>
    <recommendedName>
        <fullName evidence="3">Sulfotransferase family protein</fullName>
    </recommendedName>
</protein>
<dbReference type="Proteomes" id="UP000471465">
    <property type="component" value="Unassembled WGS sequence"/>
</dbReference>
<dbReference type="RefSeq" id="WP_160021418.1">
    <property type="nucleotide sequence ID" value="NZ_VZIZ01000009.1"/>
</dbReference>
<dbReference type="Gene3D" id="3.40.50.300">
    <property type="entry name" value="P-loop containing nucleotide triphosphate hydrolases"/>
    <property type="match status" value="1"/>
</dbReference>
<gene>
    <name evidence="1" type="ORF">FQV37_2842</name>
</gene>
<name>A0A6N7C256_9GAMM</name>
<proteinExistence type="predicted"/>
<accession>A0A6N7C256</accession>
<evidence type="ECO:0000313" key="2">
    <source>
        <dbReference type="Proteomes" id="UP000471465"/>
    </source>
</evidence>
<evidence type="ECO:0000313" key="1">
    <source>
        <dbReference type="EMBL" id="KAF0569361.1"/>
    </source>
</evidence>
<dbReference type="AlphaFoldDB" id="A0A6N7C256"/>
<comment type="caution">
    <text evidence="1">The sequence shown here is derived from an EMBL/GenBank/DDBJ whole genome shotgun (WGS) entry which is preliminary data.</text>
</comment>
<keyword evidence="2" id="KW-1185">Reference proteome</keyword>
<dbReference type="EMBL" id="VZIZ01000009">
    <property type="protein sequence ID" value="KAF0569361.1"/>
    <property type="molecule type" value="Genomic_DNA"/>
</dbReference>
<sequence length="261" mass="30544">MDTHFLHHVLLHLHIFKNAGTTFDRALSKLFQDQMTSYDTENPGARISIEHLTQIQQAHPESRVITSHQVGLPVPVYSGVIFHPVFFLRNPIERIQSCYHFEKDVQKLMNDDVTMEMYVRRNLNNPKINACFGIQLATIADNRYIKNWNRDELTDIVVNSALNNMQTARCFGLVDRFDESFEFICHRLETYFPELTKNIKPAQQNISEASKNIDDKTKYVQDNLSKETYSKMLDALKGEIILYETAQKVFENRYNKYSKRT</sequence>
<dbReference type="PANTHER" id="PTHR32301:SF6">
    <property type="entry name" value="GOLVESIN-RELATED"/>
    <property type="match status" value="1"/>
</dbReference>
<reference evidence="1 2" key="1">
    <citation type="submission" date="2019-09" db="EMBL/GenBank/DDBJ databases">
        <title>Draft genome sequence of Psychrobacter nivimaris LAMA 639, in search for biotechnological relevant genes.</title>
        <authorList>
            <person name="Lima A.O.S."/>
            <person name="Staloch B.E.K."/>
            <person name="Freitas R.C."/>
            <person name="Niero H."/>
            <person name="Silva M.A.C."/>
        </authorList>
    </citation>
    <scope>NUCLEOTIDE SEQUENCE [LARGE SCALE GENOMIC DNA]</scope>
    <source>
        <strain evidence="1 2">LAMA 639</strain>
    </source>
</reference>
<dbReference type="InterPro" id="IPR053259">
    <property type="entry name" value="Golvesin-related_Golgi"/>
</dbReference>